<dbReference type="Gene3D" id="3.40.50.410">
    <property type="entry name" value="von Willebrand factor, type A domain"/>
    <property type="match status" value="1"/>
</dbReference>
<dbReference type="SMART" id="SM00327">
    <property type="entry name" value="VWA"/>
    <property type="match status" value="1"/>
</dbReference>
<organism evidence="4 5">
    <name type="scientific">Microlunatus ginsengisoli</name>
    <dbReference type="NCBI Taxonomy" id="363863"/>
    <lineage>
        <taxon>Bacteria</taxon>
        <taxon>Bacillati</taxon>
        <taxon>Actinomycetota</taxon>
        <taxon>Actinomycetes</taxon>
        <taxon>Propionibacteriales</taxon>
        <taxon>Propionibacteriaceae</taxon>
        <taxon>Microlunatus</taxon>
    </lineage>
</organism>
<dbReference type="InterPro" id="IPR045826">
    <property type="entry name" value="SpaA_PFL_dom_2"/>
</dbReference>
<keyword evidence="2" id="KW-0812">Transmembrane</keyword>
<feature type="domain" description="VWFA" evidence="3">
    <location>
        <begin position="155"/>
        <end position="356"/>
    </location>
</feature>
<dbReference type="EMBL" id="BAABAB010000014">
    <property type="protein sequence ID" value="GAA3617795.1"/>
    <property type="molecule type" value="Genomic_DNA"/>
</dbReference>
<dbReference type="Pfam" id="PF25549">
    <property type="entry name" value="DUF7927"/>
    <property type="match status" value="14"/>
</dbReference>
<keyword evidence="5" id="KW-1185">Reference proteome</keyword>
<dbReference type="PANTHER" id="PTHR34819:SF3">
    <property type="entry name" value="CELL SURFACE PROTEIN"/>
    <property type="match status" value="1"/>
</dbReference>
<dbReference type="InterPro" id="IPR047589">
    <property type="entry name" value="DUF11_rpt"/>
</dbReference>
<evidence type="ECO:0000313" key="5">
    <source>
        <dbReference type="Proteomes" id="UP001501490"/>
    </source>
</evidence>
<dbReference type="InterPro" id="IPR002035">
    <property type="entry name" value="VWF_A"/>
</dbReference>
<proteinExistence type="predicted"/>
<feature type="region of interest" description="Disordered" evidence="1">
    <location>
        <begin position="3621"/>
        <end position="3659"/>
    </location>
</feature>
<keyword evidence="2" id="KW-0472">Membrane</keyword>
<dbReference type="Gene3D" id="2.60.40.10">
    <property type="entry name" value="Immunoglobulins"/>
    <property type="match status" value="1"/>
</dbReference>
<dbReference type="SUPFAM" id="SSF53300">
    <property type="entry name" value="vWA-like"/>
    <property type="match status" value="1"/>
</dbReference>
<dbReference type="InterPro" id="IPR013783">
    <property type="entry name" value="Ig-like_fold"/>
</dbReference>
<dbReference type="Proteomes" id="UP001501490">
    <property type="component" value="Unassembled WGS sequence"/>
</dbReference>
<keyword evidence="2" id="KW-1133">Transmembrane helix</keyword>
<dbReference type="Pfam" id="PF19403">
    <property type="entry name" value="SpaA_2"/>
    <property type="match status" value="13"/>
</dbReference>
<sequence length="3687" mass="368500">MVPPATGNNAVITVKVGGNRTSQTAVGNLAGVQLGFYAAQTGGTALFICTSDSDGDCSITVPNTQSGGANRDARYWVRQISTASGYYTNPNLGTGTTVASDAYTFQTGNQLRNGTTYSSTVDFMISTGSTNNEASGGIWQNSLVNPTFPAKCGINVGVLVDLSNSVSSDLPNLKTAAKTFVSALGGTPSQVGLFTFATSAPAAGSANATLPLTPVSTTAGVNTVNARIDGLALPGGNDGGTNWDTGIYQVAQSASAFDVLVIITDGNPTFYGSPAQGPGNRTRFREVENGIFSANAVKAEGTKVIAFGVGSGIENAGSGLNLRSISGTTAGTDYYQTADYTAAGNQLKALALGNCLGSVTVVKQVVPSTTATGSTAGAQPQGGWTFTGSATNSISVGNSPGTTATVTGAVNFPLTFPGGTSSGTATFTETLQSGYSLHQGVAGQNAVCTRTDTGATIVPGNATNGFTVAVNSAYPVSCIVYNKAPVPLASVVVNKQWRINGTDYPDGSQPTNFVAGATIAGTAQGWGVERTGFRQGDTPAINESISNIPIQCTLTSNQVVLANGATVTQNLPYTPTLIAGQNTYTIRNVVTCQTKLTLTKTVQGGTEPLASWTLDAVAPSGALAGPNGTSGSAGATGAAVTPGVTYPLAEIGNGGSTLNYVQFVNPNATLIDGSTGSWTCQEVGTDGTTVIPGFADGLNGGVTVPLGKWVRCNAINQTATAILRKVVQNTHGGTAVPANWTLTATPTGTFPAGLPSHTVTGSTAGSSFNVRPGTTYTISESTGPSGYTLDSVTCDVLPGQTRATQIGLNPLDTATCTFTNVDQPATLTLQKTVTNDNGGTATAGQWTLSASGPTPISGATGTTPVTNAAVSAGTYALSETGPSGYTAGAWSCTGGTVTGSSVAVTNGANVTCTINNNDQQPRLTLRKTVTNDNGGTASPLAWTLAAAGPTPIMGVDGVTSLVNSGTYTLSESGGPTGYTAGNWSCTAGTLTGASLVLTPGVTAVCTINNNDNPATLTLRKTVTNDNGGTAVPTAWTLAAAGPTPISGGSGTTPVTNATVNAGSYTLSESGGPPGYAAGSWSCTGGSVTGSNVTVTIGANVVCTINNDDQAAHLTLVKTVTNNSGGTAVITDWTLTASGPTSISGVTGAGSVTNAPVSAGTYTLSESGPPGYAAGTWSCSAGTLTNNSLVLPLNTSATCTINNDDQPSTLTLRKTVTNDSGGTAIPTAWTLTATGPTTISGATGSGTVTNATVDAGTYTLSESGGPTGYTAGAWSCDAGTLTGATLVLPLNTSAICTIDNDDQPGTLTLVKNVNNGTSGATAAPADWTLTADGPVTVTGPGNSGAVTGQTVPAGSFQLSESGGPAGYTAGTWSCTGGALTGTSVAVPNGGTVRCEITNTAVAPTLTLVKTVDPAGSGSTDPATAWTLSAIGAASISGPTGSDTVTGATVPVGQYDLGESGPAGYTASDWVCIGGAATTATTVTLTAGSNATCTIINTAIRPTLTLRKVVDNGDTGATTPATAWTLIAVNGGSTILGATGSDAATGAPATVGTYHLSESTIPGYDASAWVCTGGTATTATSVTLALNQNATCTITNTARQPTLTLVKQVVNDNGGTRVPTDWTLTADGPTSGISGPTGDPAVTGVPVQVGSYVLDENALLTGYTASAWSCDAGDLAESTVTIGLGENVTCTIVNNDQPAHLTLRKTVTNGTTGGEAEPTDWVLTAAGPATTISGATGDATVTRATVPAGDYTLSESGPDGYTAGAWSCGNGAQVNGDVVTVPNGGDVTCTIHNTAEQAHLTLVKNVRNLSGGTAVATDWTLSATGPTLGVLGRSGDDEVTNVPVQTGTYELAESGGPAGYTASGWFCDAGTQSGSSVTLDLGEDVTCTITNTDSPAEWTLAKTSDPASGSTVEPGDLITYTVTATRTGGINQTNIVIEDDLSDVLSNATVVGDPDPSTGTASITGTTMTWSIPLLSSTATVTYQVRVNAGAFGVTLANAVTSEQSVQCPPQSPGPECRTTHVTPHFTLSKTSDPATGATVQPGDTISYTLTATNDSDGVLTGATVADDLSGVLANAALGTVGSGGTVSGTTLTWDVPSLQPGDEATLTYTVTVNADAFGVALANVATPGEGGDCVPPGCATTHPTPHYTLTKSSDPSTGSTVLPGDTITYTLTVSNDSDGVVTGAQVSDDLSDVLDNAAIGTIGTGGSLTGTTLTWTVPTVRPGDSATLSYTVTVNAGAYNERLANVATPGPGGECEAAADCTTTHPTPHYTLAKSSDPATGSTVLPGDTITYTLSVTNDSDGIVSGAIVTDDLSDVLDNATVGTIGTGAAVVGDTLTWQVPDVRPGDTATLTYTITVNAGAYDQALGNVATPGPGGECETAADCTTTHPTPHYTLTKSSNPASGSTVLPGDTITYTLTVSNDSAGIVTGAQVTDDLSDVLANATLGTVGSGGSVTGTTLTWTVPTLQPGNTATLSYTVTVNPDTYNETLANVATPGPGGTCDEPVECTTTHPTPHYTLTKNSDPGSGATVNPGDVIDYTLLVSNDSDGVVSGAIVTDDLSDVLAHATLNSVGEGGSVTGSTLTWTVPDVQPGEIATLDYSVIVNDDAFDQTLTNVATPGPGGECIQPQDCTTSNPTPHYTLTKTSHPASGSTVLPGDTVSYTLTMTNDSAGVVSDAVVTDDLSGVLDNATLQQPLPAGATLNGTTLTWTVNQLDPGLTATVTYVVTVDPGAYDRTLANVATPGPGGECETACATTHPTPHYTLTKSSDPATGSTVLPGDTITYTLTVMNDSAGVVSGAVVTDDLSDVLDNATLGTVGSGGSVSGTTLSWAVPTIQPDDTATLTYTVTVNAGAYDQTLGNVATPGPGGECETAADCTTTHPTPHYTLTKSSNPASGSTVLPGDTITYTLTVSNDSAGIVTGAQVTDDLSDVLANATLGTVGSGGSVTGTTLTWTVPTLQPGNTATLSYTVTVNAGAYGQMLANVAAPGPGGECTEPDDCTTTHPTPHYVLEKSSDPPTGSDVQPGDTITYTLRMTNDSAGVVSDAVVTDDLSGVLDDATLEQPLPAGVTLDGTTLTWTVNRLDPGLVSTVSYTVTVKEDAHGVVLRNVATPGPGGECSGACSTTHATPHYTLAKSSQPADGADVQPGSTITYTLTVANDSQATVTGATVTDDLSDVLDDAIVSSVGGGAAISGTSLTWAVPDVAPGASARLEYSVIVKSDAWNATLRNVATPDSTGGCVGSCSTTHHTSHFTLTKSSDPASGATVEPGDTVTYTLTVHNDSQATVTGAVVSDDLTDVLDNAALTGVPDGAAVSGTTLTWPVPDLAPGDDVSLSYAVTVNPDQWGVTIRNLATPGPGGDCPASCSTDAFTPRWLLAKSSDPASASTVEPGSKVTYTLTARNVSAVIISNAVATDDLSDVLDNATLDAVPDGATLSGTMLTWNVPTMAPDAIETLAYTVTVNDDALGQTLRNLAAPNPSGECVPAGDLRNLRAAVVGDVRAAADPEVCSTSHYTPEWTLAKTSDPASGSTVNPGSTVAYTLTATNTSDAVVRGATATDDLSAVLNHATLEQQLPGGATLSGTTLTWAIPDLAAGESTTLTYRITLAEDAYDTTIENVVTPGRNGHCAESCSTEHDTPPTPVPPTPTPTPPPHQTDLPNTGGPELATVGVGLALLVAGGTLLLWNRRRRRTH</sequence>
<dbReference type="PROSITE" id="PS50234">
    <property type="entry name" value="VWFA"/>
    <property type="match status" value="1"/>
</dbReference>
<reference evidence="5" key="1">
    <citation type="journal article" date="2019" name="Int. J. Syst. Evol. Microbiol.">
        <title>The Global Catalogue of Microorganisms (GCM) 10K type strain sequencing project: providing services to taxonomists for standard genome sequencing and annotation.</title>
        <authorList>
            <consortium name="The Broad Institute Genomics Platform"/>
            <consortium name="The Broad Institute Genome Sequencing Center for Infectious Disease"/>
            <person name="Wu L."/>
            <person name="Ma J."/>
        </authorList>
    </citation>
    <scope>NUCLEOTIDE SEQUENCE [LARGE SCALE GENOMIC DNA]</scope>
    <source>
        <strain evidence="5">JCM 16929</strain>
    </source>
</reference>
<dbReference type="NCBIfam" id="TIGR01451">
    <property type="entry name" value="B_ant_repeat"/>
    <property type="match status" value="9"/>
</dbReference>
<evidence type="ECO:0000256" key="1">
    <source>
        <dbReference type="SAM" id="MobiDB-lite"/>
    </source>
</evidence>
<dbReference type="InterPro" id="IPR051172">
    <property type="entry name" value="Chlamydia_OmcB"/>
</dbReference>
<feature type="region of interest" description="Disordered" evidence="1">
    <location>
        <begin position="1616"/>
        <end position="1638"/>
    </location>
</feature>
<dbReference type="InterPro" id="IPR057687">
    <property type="entry name" value="DUF7927"/>
</dbReference>
<evidence type="ECO:0000313" key="4">
    <source>
        <dbReference type="EMBL" id="GAA3617795.1"/>
    </source>
</evidence>
<feature type="compositionally biased region" description="Pro residues" evidence="1">
    <location>
        <begin position="3633"/>
        <end position="3648"/>
    </location>
</feature>
<evidence type="ECO:0000256" key="2">
    <source>
        <dbReference type="SAM" id="Phobius"/>
    </source>
</evidence>
<dbReference type="CDD" id="cd00198">
    <property type="entry name" value="vWFA"/>
    <property type="match status" value="1"/>
</dbReference>
<accession>A0ABP6ZV66</accession>
<dbReference type="PANTHER" id="PTHR34819">
    <property type="entry name" value="LARGE CYSTEINE-RICH PERIPLASMIC PROTEIN OMCB"/>
    <property type="match status" value="1"/>
</dbReference>
<protein>
    <recommendedName>
        <fullName evidence="3">VWFA domain-containing protein</fullName>
    </recommendedName>
</protein>
<name>A0ABP6ZV66_9ACTN</name>
<dbReference type="InterPro" id="IPR036465">
    <property type="entry name" value="vWFA_dom_sf"/>
</dbReference>
<evidence type="ECO:0000259" key="3">
    <source>
        <dbReference type="PROSITE" id="PS50234"/>
    </source>
</evidence>
<feature type="transmembrane region" description="Helical" evidence="2">
    <location>
        <begin position="3660"/>
        <end position="3679"/>
    </location>
</feature>
<gene>
    <name evidence="4" type="ORF">GCM10022236_20030</name>
</gene>
<comment type="caution">
    <text evidence="4">The sequence shown here is derived from an EMBL/GenBank/DDBJ whole genome shotgun (WGS) entry which is preliminary data.</text>
</comment>